<sequence>MDTNDINIGQVVVSKAGRDKGRPFFVLKIVNEEYVLVADGDLRKLENPKLKKIKHLIKLKKISQDLKDAISENEKINNAFLRSELKRLSL</sequence>
<dbReference type="InterPro" id="IPR008991">
    <property type="entry name" value="Translation_prot_SH3-like_sf"/>
</dbReference>
<comment type="caution">
    <text evidence="3">The sequence shown here is derived from an EMBL/GenBank/DDBJ whole genome shotgun (WGS) entry which is preliminary data.</text>
</comment>
<gene>
    <name evidence="3" type="ORF">CLOTH_18360</name>
</gene>
<dbReference type="CDD" id="cd06088">
    <property type="entry name" value="KOW_RPL14"/>
    <property type="match status" value="1"/>
</dbReference>
<dbReference type="STRING" id="29349.CLOTH_18360"/>
<evidence type="ECO:0000256" key="1">
    <source>
        <dbReference type="ARBA" id="ARBA00022980"/>
    </source>
</evidence>
<dbReference type="SUPFAM" id="SSF50104">
    <property type="entry name" value="Translation proteins SH3-like domain"/>
    <property type="match status" value="1"/>
</dbReference>
<keyword evidence="1 3" id="KW-0689">Ribosomal protein</keyword>
<reference evidence="3 4" key="1">
    <citation type="submission" date="2017-03" db="EMBL/GenBank/DDBJ databases">
        <title>Genome sequence of Clostridium thermoalcaliphilum DSM 7309.</title>
        <authorList>
            <person name="Poehlein A."/>
            <person name="Daniel R."/>
        </authorList>
    </citation>
    <scope>NUCLEOTIDE SEQUENCE [LARGE SCALE GENOMIC DNA]</scope>
    <source>
        <strain evidence="3 4">DSM 7309</strain>
    </source>
</reference>
<proteinExistence type="predicted"/>
<dbReference type="EMBL" id="MZGW01000010">
    <property type="protein sequence ID" value="OPJ54872.1"/>
    <property type="molecule type" value="Genomic_DNA"/>
</dbReference>
<keyword evidence="2" id="KW-0687">Ribonucleoprotein</keyword>
<protein>
    <submittedName>
        <fullName evidence="3">50S ribosomal protein L14e</fullName>
    </submittedName>
</protein>
<dbReference type="Proteomes" id="UP000190140">
    <property type="component" value="Unassembled WGS sequence"/>
</dbReference>
<name>A0A1V4I4H3_9FIRM</name>
<evidence type="ECO:0000256" key="2">
    <source>
        <dbReference type="ARBA" id="ARBA00023274"/>
    </source>
</evidence>
<dbReference type="GO" id="GO:1990904">
    <property type="term" value="C:ribonucleoprotein complex"/>
    <property type="evidence" value="ECO:0007669"/>
    <property type="project" value="UniProtKB-KW"/>
</dbReference>
<dbReference type="RefSeq" id="WP_079413321.1">
    <property type="nucleotide sequence ID" value="NZ_MZGW01000010.1"/>
</dbReference>
<evidence type="ECO:0000313" key="3">
    <source>
        <dbReference type="EMBL" id="OPJ54872.1"/>
    </source>
</evidence>
<keyword evidence="4" id="KW-1185">Reference proteome</keyword>
<dbReference type="InterPro" id="IPR041985">
    <property type="entry name" value="Ribosomal_eL14_KOW"/>
</dbReference>
<dbReference type="InterPro" id="IPR014722">
    <property type="entry name" value="Rib_uL2_dom2"/>
</dbReference>
<evidence type="ECO:0000313" key="4">
    <source>
        <dbReference type="Proteomes" id="UP000190140"/>
    </source>
</evidence>
<organism evidence="3 4">
    <name type="scientific">Alkalithermobacter paradoxus</name>
    <dbReference type="NCBI Taxonomy" id="29349"/>
    <lineage>
        <taxon>Bacteria</taxon>
        <taxon>Bacillati</taxon>
        <taxon>Bacillota</taxon>
        <taxon>Clostridia</taxon>
        <taxon>Peptostreptococcales</taxon>
        <taxon>Tepidibacteraceae</taxon>
        <taxon>Alkalithermobacter</taxon>
    </lineage>
</organism>
<dbReference type="AlphaFoldDB" id="A0A1V4I4H3"/>
<accession>A0A1V4I4H3</accession>
<dbReference type="Gene3D" id="2.30.30.30">
    <property type="match status" value="1"/>
</dbReference>
<dbReference type="GO" id="GO:0005840">
    <property type="term" value="C:ribosome"/>
    <property type="evidence" value="ECO:0007669"/>
    <property type="project" value="UniProtKB-KW"/>
</dbReference>